<organism evidence="3 4">
    <name type="scientific">Fusarium vanettenii (strain ATCC MYA-4622 / CBS 123669 / FGSC 9596 / NRRL 45880 / 77-13-4)</name>
    <name type="common">Fusarium solani subsp. pisi</name>
    <dbReference type="NCBI Taxonomy" id="660122"/>
    <lineage>
        <taxon>Eukaryota</taxon>
        <taxon>Fungi</taxon>
        <taxon>Dikarya</taxon>
        <taxon>Ascomycota</taxon>
        <taxon>Pezizomycotina</taxon>
        <taxon>Sordariomycetes</taxon>
        <taxon>Hypocreomycetidae</taxon>
        <taxon>Hypocreales</taxon>
        <taxon>Nectriaceae</taxon>
        <taxon>Fusarium</taxon>
        <taxon>Fusarium solani species complex</taxon>
        <taxon>Fusarium vanettenii</taxon>
    </lineage>
</organism>
<evidence type="ECO:0000256" key="1">
    <source>
        <dbReference type="SAM" id="MobiDB-lite"/>
    </source>
</evidence>
<dbReference type="EMBL" id="GG698920">
    <property type="protein sequence ID" value="EEU37880.1"/>
    <property type="molecule type" value="Genomic_DNA"/>
</dbReference>
<dbReference type="OMA" id="CATELDC"/>
<reference evidence="3 4" key="1">
    <citation type="journal article" date="2009" name="PLoS Genet.">
        <title>The genome of Nectria haematococca: contribution of supernumerary chromosomes to gene expansion.</title>
        <authorList>
            <person name="Coleman J.J."/>
            <person name="Rounsley S.D."/>
            <person name="Rodriguez-Carres M."/>
            <person name="Kuo A."/>
            <person name="Wasmann C.C."/>
            <person name="Grimwood J."/>
            <person name="Schmutz J."/>
            <person name="Taga M."/>
            <person name="White G.J."/>
            <person name="Zhou S."/>
            <person name="Schwartz D.C."/>
            <person name="Freitag M."/>
            <person name="Ma L.J."/>
            <person name="Danchin E.G."/>
            <person name="Henrissat B."/>
            <person name="Coutinho P.M."/>
            <person name="Nelson D.R."/>
            <person name="Straney D."/>
            <person name="Napoli C.A."/>
            <person name="Barker B.M."/>
            <person name="Gribskov M."/>
            <person name="Rep M."/>
            <person name="Kroken S."/>
            <person name="Molnar I."/>
            <person name="Rensing C."/>
            <person name="Kennell J.C."/>
            <person name="Zamora J."/>
            <person name="Farman M.L."/>
            <person name="Selker E.U."/>
            <person name="Salamov A."/>
            <person name="Shapiro H."/>
            <person name="Pangilinan J."/>
            <person name="Lindquist E."/>
            <person name="Lamers C."/>
            <person name="Grigoriev I.V."/>
            <person name="Geiser D.M."/>
            <person name="Covert S.F."/>
            <person name="Temporini E."/>
            <person name="Vanetten H.D."/>
        </authorList>
    </citation>
    <scope>NUCLEOTIDE SEQUENCE [LARGE SCALE GENOMIC DNA]</scope>
    <source>
        <strain evidence="4">ATCC MYA-4622 / CBS 123669 / FGSC 9596 / NRRL 45880 / 77-13-4</strain>
    </source>
</reference>
<dbReference type="InParanoid" id="C7ZDX0"/>
<dbReference type="eggNOG" id="ENOG502RPVH">
    <property type="taxonomic scope" value="Eukaryota"/>
</dbReference>
<dbReference type="AlphaFoldDB" id="C7ZDX0"/>
<keyword evidence="4" id="KW-1185">Reference proteome</keyword>
<dbReference type="KEGG" id="nhe:NECHADRAFT_88161"/>
<feature type="domain" description="Azaphilone pigments biosynthesis cluster protein L N-terminal" evidence="2">
    <location>
        <begin position="1"/>
        <end position="145"/>
    </location>
</feature>
<feature type="compositionally biased region" description="Polar residues" evidence="1">
    <location>
        <begin position="789"/>
        <end position="800"/>
    </location>
</feature>
<evidence type="ECO:0000313" key="3">
    <source>
        <dbReference type="EMBL" id="EEU37880.1"/>
    </source>
</evidence>
<protein>
    <recommendedName>
        <fullName evidence="2">Azaphilone pigments biosynthesis cluster protein L N-terminal domain-containing protein</fullName>
    </recommendedName>
</protein>
<sequence>MDPLSVSASVVTFIGLALSITKAIHDGLPTINDGTHTIRSLKDESAELGRILERLSLIPMSTTDATELNGLVRKCSDDLTGLEAKLLRLDTSAAVGRRCRAWRKLKACFTDRDLAEMQRVVQGHVQRLTLWLNVLQLKQTSSSETRWTEILGTVQKLDRNVATLCKVDSVRAAGESSTRGRFVELDSMKRISGPDHKISRLMHLLEKKPSVVECDDAPQLMGDLEHLLRSVQRDEVTSAVSDEACWPLVLMNTMSQGTVLHQEQKRKVIDIGDGVVTLTTTKRRGKHKRHCENAASSQAIYRREFTAQLVFKSKSTPTMLTLSVNQGQVLFDSFTSMLPEVIVNNILPCDSLVFQLTSNGSIQQLMTLVAEGKASLHDHDTDGKSLLHHSAGNISMCRFLVEQGLDVNELAGSSRTPLHYTQFVPETVQCLLVAGADPTIESAHSASFFLHASVQTDARGDLVLRGMFNRSPFVRYADRGTLECSPFLMCCTIPFERSCSDEEAELFLSRLRFLLGQGYSVHDEYSDGTNTISNIIRFAANQQYCQAQKDILVFLLKHGADAHSLGLSGISVSRFAYNQALCTKCREVYPAHLGDLWDSVLDDCGYEILEFRKISPRRARYTKDYTREVFEQLWQGKEDRCPYWDDEPWPEAPPEDVQENWAFFHTDGRICVRCDHCFQGYIYGNGCGTCGFCCSIVGCQCAKNGTPGHKKNCHRPLRRPFEWDEENCRYFFIEDGDSSAQDVSDDHQSLDDASIDNGFCSDDLFQKEHGQEDQTLAVNPQEDRDWDTVSPTSSQSSQYTVDGLRSLPELFENPWERD</sequence>
<dbReference type="Gene3D" id="1.25.40.20">
    <property type="entry name" value="Ankyrin repeat-containing domain"/>
    <property type="match status" value="1"/>
</dbReference>
<dbReference type="InterPro" id="IPR031348">
    <property type="entry name" value="PigL_N"/>
</dbReference>
<dbReference type="GeneID" id="9669427"/>
<dbReference type="Proteomes" id="UP000005206">
    <property type="component" value="Chromosome 13"/>
</dbReference>
<dbReference type="OrthoDB" id="539213at2759"/>
<name>C7ZDX0_FUSV7</name>
<feature type="region of interest" description="Disordered" evidence="1">
    <location>
        <begin position="771"/>
        <end position="805"/>
    </location>
</feature>
<dbReference type="HOGENOM" id="CLU_011933_0_0_1"/>
<dbReference type="SUPFAM" id="SSF48403">
    <property type="entry name" value="Ankyrin repeat"/>
    <property type="match status" value="1"/>
</dbReference>
<gene>
    <name evidence="3" type="ORF">NECHADRAFT_88161</name>
</gene>
<dbReference type="RefSeq" id="XP_003043593.1">
    <property type="nucleotide sequence ID" value="XM_003043547.1"/>
</dbReference>
<evidence type="ECO:0000313" key="4">
    <source>
        <dbReference type="Proteomes" id="UP000005206"/>
    </source>
</evidence>
<dbReference type="VEuPathDB" id="FungiDB:NECHADRAFT_88161"/>
<dbReference type="InterPro" id="IPR036770">
    <property type="entry name" value="Ankyrin_rpt-contain_sf"/>
</dbReference>
<proteinExistence type="predicted"/>
<dbReference type="Pfam" id="PF17111">
    <property type="entry name" value="PigL_N"/>
    <property type="match status" value="1"/>
</dbReference>
<evidence type="ECO:0000259" key="2">
    <source>
        <dbReference type="Pfam" id="PF17111"/>
    </source>
</evidence>
<accession>C7ZDX0</accession>